<keyword evidence="2" id="KW-1185">Reference proteome</keyword>
<dbReference type="SUPFAM" id="SSF52467">
    <property type="entry name" value="DHS-like NAD/FAD-binding domain"/>
    <property type="match status" value="1"/>
</dbReference>
<organism evidence="1 2">
    <name type="scientific">Cryptosporangium aurantiacum</name>
    <dbReference type="NCBI Taxonomy" id="134849"/>
    <lineage>
        <taxon>Bacteria</taxon>
        <taxon>Bacillati</taxon>
        <taxon>Actinomycetota</taxon>
        <taxon>Actinomycetes</taxon>
        <taxon>Cryptosporangiales</taxon>
        <taxon>Cryptosporangiaceae</taxon>
        <taxon>Cryptosporangium</taxon>
    </lineage>
</organism>
<dbReference type="EMBL" id="FRCS01000002">
    <property type="protein sequence ID" value="SHM99773.1"/>
    <property type="molecule type" value="Genomic_DNA"/>
</dbReference>
<dbReference type="InterPro" id="IPR029035">
    <property type="entry name" value="DHS-like_NAD/FAD-binding_dom"/>
</dbReference>
<proteinExistence type="predicted"/>
<gene>
    <name evidence="1" type="ORF">SAMN05443668_102481</name>
</gene>
<evidence type="ECO:0000313" key="2">
    <source>
        <dbReference type="Proteomes" id="UP000184440"/>
    </source>
</evidence>
<accession>A0A1M7N8C7</accession>
<evidence type="ECO:0000313" key="1">
    <source>
        <dbReference type="EMBL" id="SHM99773.1"/>
    </source>
</evidence>
<dbReference type="Pfam" id="PF13289">
    <property type="entry name" value="SIR2_2"/>
    <property type="match status" value="1"/>
</dbReference>
<reference evidence="1 2" key="1">
    <citation type="submission" date="2016-11" db="EMBL/GenBank/DDBJ databases">
        <authorList>
            <person name="Jaros S."/>
            <person name="Januszkiewicz K."/>
            <person name="Wedrychowicz H."/>
        </authorList>
    </citation>
    <scope>NUCLEOTIDE SEQUENCE [LARGE SCALE GENOMIC DNA]</scope>
    <source>
        <strain evidence="1 2">DSM 46144</strain>
    </source>
</reference>
<dbReference type="Proteomes" id="UP000184440">
    <property type="component" value="Unassembled WGS sequence"/>
</dbReference>
<dbReference type="AlphaFoldDB" id="A0A1M7N8C7"/>
<protein>
    <submittedName>
        <fullName evidence="1">SIR2-like domain-containing protein</fullName>
    </submittedName>
</protein>
<name>A0A1M7N8C7_9ACTN</name>
<sequence length="296" mass="33729">MDDADWQRLIDQLSRGDCTPFIGAGACSGTLPTARELSREIALRYDYPFLEDREDLARVSQYAVSVTGDAVYFKDWVCRRLRSCSPPRGGDPAEPHSALAGFPLPIYLTTNYDDYMASALAAVNRKAVTGLCPWAATGRSRDDVSLPRDAEFTVPQPLVYHLHGSFHSARTLVVTEDDYLEFMLNLARDQRSQYRRLLPGPLYPAITHRPLLFVGYSLHDWTFRALFHGLFKATARVQWRRHVSIQLLPPLSDRRRETAQHAKTYLERYLAHWNISVYWGTAESFFAELTRRGGTS</sequence>
<dbReference type="STRING" id="134849.SAMN05443668_102481"/>